<feature type="transmembrane region" description="Helical" evidence="1">
    <location>
        <begin position="89"/>
        <end position="108"/>
    </location>
</feature>
<evidence type="ECO:0000313" key="3">
    <source>
        <dbReference type="Proteomes" id="UP001500457"/>
    </source>
</evidence>
<protein>
    <recommendedName>
        <fullName evidence="4">SPW repeat-containing protein</fullName>
    </recommendedName>
</protein>
<comment type="caution">
    <text evidence="2">The sequence shown here is derived from an EMBL/GenBank/DDBJ whole genome shotgun (WGS) entry which is preliminary data.</text>
</comment>
<proteinExistence type="predicted"/>
<gene>
    <name evidence="2" type="ORF">GCM10023203_34390</name>
</gene>
<dbReference type="EMBL" id="BAABHQ010000009">
    <property type="protein sequence ID" value="GAA4880526.1"/>
    <property type="molecule type" value="Genomic_DNA"/>
</dbReference>
<feature type="transmembrane region" description="Helical" evidence="1">
    <location>
        <begin position="66"/>
        <end position="83"/>
    </location>
</feature>
<keyword evidence="3" id="KW-1185">Reference proteome</keyword>
<organism evidence="2 3">
    <name type="scientific">Actinomycetospora straminea</name>
    <dbReference type="NCBI Taxonomy" id="663607"/>
    <lineage>
        <taxon>Bacteria</taxon>
        <taxon>Bacillati</taxon>
        <taxon>Actinomycetota</taxon>
        <taxon>Actinomycetes</taxon>
        <taxon>Pseudonocardiales</taxon>
        <taxon>Pseudonocardiaceae</taxon>
        <taxon>Actinomycetospora</taxon>
    </lineage>
</organism>
<accession>A0ABP9EJ53</accession>
<evidence type="ECO:0000313" key="2">
    <source>
        <dbReference type="EMBL" id="GAA4880526.1"/>
    </source>
</evidence>
<feature type="transmembrane region" description="Helical" evidence="1">
    <location>
        <begin position="37"/>
        <end position="54"/>
    </location>
</feature>
<sequence>MRRRDVAAGLLVLAAVLVWLLGTTTVLAPFDGVRGSALLVTALGVAAEVVGGAWRGRISPAAMRGPAALGLVTAIVAVVTVVSGSPAGLFVLVLLTVVLWMLATLRHLTGPR</sequence>
<dbReference type="Proteomes" id="UP001500457">
    <property type="component" value="Unassembled WGS sequence"/>
</dbReference>
<keyword evidence="1" id="KW-0812">Transmembrane</keyword>
<keyword evidence="1" id="KW-1133">Transmembrane helix</keyword>
<dbReference type="RefSeq" id="WP_274231747.1">
    <property type="nucleotide sequence ID" value="NZ_BAABHQ010000009.1"/>
</dbReference>
<evidence type="ECO:0008006" key="4">
    <source>
        <dbReference type="Google" id="ProtNLM"/>
    </source>
</evidence>
<name>A0ABP9EJ53_9PSEU</name>
<keyword evidence="1" id="KW-0472">Membrane</keyword>
<evidence type="ECO:0000256" key="1">
    <source>
        <dbReference type="SAM" id="Phobius"/>
    </source>
</evidence>
<reference evidence="3" key="1">
    <citation type="journal article" date="2019" name="Int. J. Syst. Evol. Microbiol.">
        <title>The Global Catalogue of Microorganisms (GCM) 10K type strain sequencing project: providing services to taxonomists for standard genome sequencing and annotation.</title>
        <authorList>
            <consortium name="The Broad Institute Genomics Platform"/>
            <consortium name="The Broad Institute Genome Sequencing Center for Infectious Disease"/>
            <person name="Wu L."/>
            <person name="Ma J."/>
        </authorList>
    </citation>
    <scope>NUCLEOTIDE SEQUENCE [LARGE SCALE GENOMIC DNA]</scope>
    <source>
        <strain evidence="3">JCM 17983</strain>
    </source>
</reference>